<dbReference type="STRING" id="273121.WS1990"/>
<dbReference type="Proteomes" id="UP000000422">
    <property type="component" value="Chromosome"/>
</dbReference>
<dbReference type="KEGG" id="wsu:WS1990"/>
<name>Q7MQU8_WOLSU</name>
<gene>
    <name evidence="1" type="ordered locus">WS1990</name>
</gene>
<protein>
    <recommendedName>
        <fullName evidence="3">DUF177 domain-containing protein</fullName>
    </recommendedName>
</protein>
<accession>Q7MQU8</accession>
<proteinExistence type="predicted"/>
<reference evidence="1 2" key="1">
    <citation type="journal article" date="2003" name="Proc. Natl. Acad. Sci. U.S.A.">
        <title>Complete genome sequence and analysis of Wolinella succinogenes.</title>
        <authorList>
            <person name="Baar C."/>
            <person name="Eppinger M."/>
            <person name="Raddatz G."/>
            <person name="Simon JM."/>
            <person name="Lanz C."/>
            <person name="Klimmek O."/>
            <person name="Nandakumar R."/>
            <person name="Gross R."/>
            <person name="Rosinus A."/>
            <person name="Keller H."/>
            <person name="Jagtap P."/>
            <person name="Linke B."/>
            <person name="Meyer F."/>
            <person name="Lederer H."/>
            <person name="Schuster S.C."/>
        </authorList>
    </citation>
    <scope>NUCLEOTIDE SEQUENCE [LARGE SCALE GENOMIC DNA]</scope>
    <source>
        <strain evidence="2">ATCC 29543 / DSM 1740 / CCUG 13145 / JCM 31913 / LMG 7466 / NCTC 11488 / FDC 602W</strain>
    </source>
</reference>
<organism evidence="2">
    <name type="scientific">Wolinella succinogenes (strain ATCC 29543 / DSM 1740 / CCUG 13145 / JCM 31913 / LMG 7466 / NCTC 11488 / FDC 602W)</name>
    <name type="common">Vibrio succinogenes</name>
    <dbReference type="NCBI Taxonomy" id="273121"/>
    <lineage>
        <taxon>Bacteria</taxon>
        <taxon>Pseudomonadati</taxon>
        <taxon>Campylobacterota</taxon>
        <taxon>Epsilonproteobacteria</taxon>
        <taxon>Campylobacterales</taxon>
        <taxon>Helicobacteraceae</taxon>
        <taxon>Wolinella</taxon>
    </lineage>
</organism>
<evidence type="ECO:0000313" key="2">
    <source>
        <dbReference type="Proteomes" id="UP000000422"/>
    </source>
</evidence>
<dbReference type="HOGENOM" id="CLU_161281_0_0_7"/>
<evidence type="ECO:0008006" key="3">
    <source>
        <dbReference type="Google" id="ProtNLM"/>
    </source>
</evidence>
<sequence>MRIDFKKITREPKKFSLSAFGCDMEGSIQKIEVNLFQVDAKLRGEIELICDRSGEEYTQKLDEELNLKVSDGLYTPGSEEEDFDVMEFFGGQLDMEELLASELESIRLSYHVKEDSAP</sequence>
<dbReference type="eggNOG" id="COG1399">
    <property type="taxonomic scope" value="Bacteria"/>
</dbReference>
<dbReference type="EMBL" id="BX571662">
    <property type="protein sequence ID" value="CAE10993.1"/>
    <property type="molecule type" value="Genomic_DNA"/>
</dbReference>
<evidence type="ECO:0000313" key="1">
    <source>
        <dbReference type="EMBL" id="CAE10993.1"/>
    </source>
</evidence>
<keyword evidence="2" id="KW-1185">Reference proteome</keyword>
<dbReference type="AlphaFoldDB" id="Q7MQU8"/>